<dbReference type="InterPro" id="IPR039425">
    <property type="entry name" value="RNA_pol_sigma-70-like"/>
</dbReference>
<dbReference type="InterPro" id="IPR036388">
    <property type="entry name" value="WH-like_DNA-bd_sf"/>
</dbReference>
<dbReference type="Gene3D" id="1.10.10.10">
    <property type="entry name" value="Winged helix-like DNA-binding domain superfamily/Winged helix DNA-binding domain"/>
    <property type="match status" value="1"/>
</dbReference>
<evidence type="ECO:0000256" key="1">
    <source>
        <dbReference type="ARBA" id="ARBA00010641"/>
    </source>
</evidence>
<reference evidence="8 9" key="1">
    <citation type="submission" date="2015-01" db="EMBL/GenBank/DDBJ databases">
        <authorList>
            <person name="Aslett A.Martin."/>
            <person name="De Silva Nishadi"/>
        </authorList>
    </citation>
    <scope>NUCLEOTIDE SEQUENCE [LARGE SCALE GENOMIC DNA]</scope>
    <source>
        <strain evidence="8 9">R28058</strain>
    </source>
</reference>
<evidence type="ECO:0000256" key="2">
    <source>
        <dbReference type="ARBA" id="ARBA00023015"/>
    </source>
</evidence>
<dbReference type="GO" id="GO:0016987">
    <property type="term" value="F:sigma factor activity"/>
    <property type="evidence" value="ECO:0007669"/>
    <property type="project" value="UniProtKB-KW"/>
</dbReference>
<sequence length="175" mass="20958">MKEKFLIKNIKKRKEKGMEMLIDEYSGFILAIVRNYLGSLKNYEEECVDDVLLAIWDNIDSYKDDKSTFKNWIGSIAKYKAINYKKKYIRELESIEIEENTISYKDKDLLQHEIKEEIDSLLNHLSEKDREIFKKYYLEDIELSDIAKEFNTNVDNLYNRISRGRKKLRAIHKEG</sequence>
<dbReference type="SUPFAM" id="SSF88946">
    <property type="entry name" value="Sigma2 domain of RNA polymerase sigma factors"/>
    <property type="match status" value="1"/>
</dbReference>
<keyword evidence="2" id="KW-0805">Transcription regulation</keyword>
<dbReference type="NCBIfam" id="TIGR02937">
    <property type="entry name" value="sigma70-ECF"/>
    <property type="match status" value="1"/>
</dbReference>
<dbReference type="GO" id="GO:0006352">
    <property type="term" value="P:DNA-templated transcription initiation"/>
    <property type="evidence" value="ECO:0007669"/>
    <property type="project" value="InterPro"/>
</dbReference>
<dbReference type="EMBL" id="CEKZ01000003">
    <property type="protein sequence ID" value="CEQ02765.1"/>
    <property type="molecule type" value="Genomic_DNA"/>
</dbReference>
<dbReference type="PANTHER" id="PTHR43133">
    <property type="entry name" value="RNA POLYMERASE ECF-TYPE SIGMA FACTO"/>
    <property type="match status" value="1"/>
</dbReference>
<evidence type="ECO:0000313" key="8">
    <source>
        <dbReference type="EMBL" id="CEQ02765.1"/>
    </source>
</evidence>
<dbReference type="SUPFAM" id="SSF88659">
    <property type="entry name" value="Sigma3 and sigma4 domains of RNA polymerase sigma factors"/>
    <property type="match status" value="1"/>
</dbReference>
<evidence type="ECO:0000259" key="6">
    <source>
        <dbReference type="Pfam" id="PF04542"/>
    </source>
</evidence>
<proteinExistence type="inferred from homology"/>
<feature type="domain" description="RNA polymerase sigma factor 70 region 4 type 2" evidence="7">
    <location>
        <begin position="116"/>
        <end position="168"/>
    </location>
</feature>
<dbReference type="InterPro" id="IPR013249">
    <property type="entry name" value="RNA_pol_sigma70_r4_t2"/>
</dbReference>
<dbReference type="InterPro" id="IPR007627">
    <property type="entry name" value="RNA_pol_sigma70_r2"/>
</dbReference>
<evidence type="ECO:0000256" key="3">
    <source>
        <dbReference type="ARBA" id="ARBA00023082"/>
    </source>
</evidence>
<dbReference type="Pfam" id="PF04542">
    <property type="entry name" value="Sigma70_r2"/>
    <property type="match status" value="1"/>
</dbReference>
<evidence type="ECO:0000256" key="4">
    <source>
        <dbReference type="ARBA" id="ARBA00023125"/>
    </source>
</evidence>
<dbReference type="Gene3D" id="1.10.1740.10">
    <property type="match status" value="1"/>
</dbReference>
<dbReference type="AlphaFoldDB" id="A0A0C7R1W6"/>
<comment type="similarity">
    <text evidence="1">Belongs to the sigma-70 factor family. ECF subfamily.</text>
</comment>
<dbReference type="InterPro" id="IPR013324">
    <property type="entry name" value="RNA_pol_sigma_r3/r4-like"/>
</dbReference>
<keyword evidence="3" id="KW-0731">Sigma factor</keyword>
<evidence type="ECO:0000256" key="5">
    <source>
        <dbReference type="ARBA" id="ARBA00023163"/>
    </source>
</evidence>
<dbReference type="GO" id="GO:0003677">
    <property type="term" value="F:DNA binding"/>
    <property type="evidence" value="ECO:0007669"/>
    <property type="project" value="UniProtKB-KW"/>
</dbReference>
<dbReference type="InterPro" id="IPR014284">
    <property type="entry name" value="RNA_pol_sigma-70_dom"/>
</dbReference>
<keyword evidence="5" id="KW-0804">Transcription</keyword>
<dbReference type="PANTHER" id="PTHR43133:SF8">
    <property type="entry name" value="RNA POLYMERASE SIGMA FACTOR HI_1459-RELATED"/>
    <property type="match status" value="1"/>
</dbReference>
<name>A0A0C7R1W6_PARSO</name>
<accession>A0A0C7R1W6</accession>
<dbReference type="Pfam" id="PF08281">
    <property type="entry name" value="Sigma70_r4_2"/>
    <property type="match status" value="1"/>
</dbReference>
<protein>
    <submittedName>
        <fullName evidence="8">ECF subfamily RNA polymerase sigma-24 subunit</fullName>
    </submittedName>
</protein>
<evidence type="ECO:0000259" key="7">
    <source>
        <dbReference type="Pfam" id="PF08281"/>
    </source>
</evidence>
<dbReference type="Proteomes" id="UP000049127">
    <property type="component" value="Unassembled WGS sequence"/>
</dbReference>
<feature type="domain" description="RNA polymerase sigma-70 region 2" evidence="6">
    <location>
        <begin position="21"/>
        <end position="87"/>
    </location>
</feature>
<dbReference type="RefSeq" id="WP_055341374.1">
    <property type="nucleotide sequence ID" value="NZ_CEKZ01000003.1"/>
</dbReference>
<dbReference type="InterPro" id="IPR013325">
    <property type="entry name" value="RNA_pol_sigma_r2"/>
</dbReference>
<gene>
    <name evidence="8" type="primary">sigM_1</name>
    <name evidence="8" type="ORF">R28058_04981</name>
</gene>
<organism evidence="8 9">
    <name type="scientific">Paraclostridium sordellii</name>
    <name type="common">Clostridium sordellii</name>
    <dbReference type="NCBI Taxonomy" id="1505"/>
    <lineage>
        <taxon>Bacteria</taxon>
        <taxon>Bacillati</taxon>
        <taxon>Bacillota</taxon>
        <taxon>Clostridia</taxon>
        <taxon>Peptostreptococcales</taxon>
        <taxon>Peptostreptococcaceae</taxon>
        <taxon>Paraclostridium</taxon>
    </lineage>
</organism>
<evidence type="ECO:0000313" key="9">
    <source>
        <dbReference type="Proteomes" id="UP000049127"/>
    </source>
</evidence>
<dbReference type="OrthoDB" id="2678696at2"/>
<keyword evidence="4" id="KW-0238">DNA-binding</keyword>